<dbReference type="AlphaFoldDB" id="A0A6N2KJN0"/>
<proteinExistence type="predicted"/>
<dbReference type="GO" id="GO:0006364">
    <property type="term" value="P:rRNA processing"/>
    <property type="evidence" value="ECO:0007669"/>
    <property type="project" value="TreeGrafter"/>
</dbReference>
<dbReference type="Gene3D" id="2.130.10.10">
    <property type="entry name" value="YVTN repeat-like/Quinoprotein amine dehydrogenase"/>
    <property type="match status" value="2"/>
</dbReference>
<reference evidence="1" key="1">
    <citation type="submission" date="2019-03" db="EMBL/GenBank/DDBJ databases">
        <authorList>
            <person name="Mank J."/>
            <person name="Almeida P."/>
        </authorList>
    </citation>
    <scope>NUCLEOTIDE SEQUENCE</scope>
    <source>
        <strain evidence="1">78183</strain>
    </source>
</reference>
<gene>
    <name evidence="1" type="ORF">SVIM_LOCUS93670</name>
</gene>
<name>A0A6N2KJN0_SALVM</name>
<accession>A0A6N2KJN0</accession>
<dbReference type="GO" id="GO:0034388">
    <property type="term" value="C:Pwp2p-containing subcomplex of 90S preribosome"/>
    <property type="evidence" value="ECO:0007669"/>
    <property type="project" value="TreeGrafter"/>
</dbReference>
<dbReference type="PANTHER" id="PTHR22840:SF12">
    <property type="entry name" value="WD REPEAT-CONTAINING PROTEIN 36"/>
    <property type="match status" value="1"/>
</dbReference>
<dbReference type="EMBL" id="CAADRP010000446">
    <property type="protein sequence ID" value="VFU28349.1"/>
    <property type="molecule type" value="Genomic_DNA"/>
</dbReference>
<dbReference type="InterPro" id="IPR015943">
    <property type="entry name" value="WD40/YVTN_repeat-like_dom_sf"/>
</dbReference>
<evidence type="ECO:0000313" key="1">
    <source>
        <dbReference type="EMBL" id="VFU28349.1"/>
    </source>
</evidence>
<dbReference type="PANTHER" id="PTHR22840">
    <property type="entry name" value="WD REPEAT-CONTAINING PROTEIN 36"/>
    <property type="match status" value="1"/>
</dbReference>
<protein>
    <submittedName>
        <fullName evidence="1">Uncharacterized protein</fullName>
    </submittedName>
</protein>
<organism evidence="1">
    <name type="scientific">Salix viminalis</name>
    <name type="common">Common osier</name>
    <name type="synonym">Basket willow</name>
    <dbReference type="NCBI Taxonomy" id="40686"/>
    <lineage>
        <taxon>Eukaryota</taxon>
        <taxon>Viridiplantae</taxon>
        <taxon>Streptophyta</taxon>
        <taxon>Embryophyta</taxon>
        <taxon>Tracheophyta</taxon>
        <taxon>Spermatophyta</taxon>
        <taxon>Magnoliopsida</taxon>
        <taxon>eudicotyledons</taxon>
        <taxon>Gunneridae</taxon>
        <taxon>Pentapetalae</taxon>
        <taxon>rosids</taxon>
        <taxon>fabids</taxon>
        <taxon>Malpighiales</taxon>
        <taxon>Salicaceae</taxon>
        <taxon>Saliceae</taxon>
        <taxon>Salix</taxon>
    </lineage>
</organism>
<sequence>MGIFEPFRAIGYITTGVPFSVQRLGTETFVTVSVGKAFQVYNCAKLTLVIVSPQLPHKIRALACYRDFTFVAYATHIAVFKRAHQA</sequence>
<dbReference type="GO" id="GO:0032040">
    <property type="term" value="C:small-subunit processome"/>
    <property type="evidence" value="ECO:0007669"/>
    <property type="project" value="TreeGrafter"/>
</dbReference>